<dbReference type="SMART" id="SM00563">
    <property type="entry name" value="PlsC"/>
    <property type="match status" value="1"/>
</dbReference>
<evidence type="ECO:0000256" key="1">
    <source>
        <dbReference type="ARBA" id="ARBA00022679"/>
    </source>
</evidence>
<dbReference type="InterPro" id="IPR002123">
    <property type="entry name" value="Plipid/glycerol_acylTrfase"/>
</dbReference>
<evidence type="ECO:0000259" key="4">
    <source>
        <dbReference type="SMART" id="SM00563"/>
    </source>
</evidence>
<dbReference type="AlphaFoldDB" id="A0A8J3FVX2"/>
<name>A0A8J3FVX2_9PSEU</name>
<evidence type="ECO:0000256" key="2">
    <source>
        <dbReference type="ARBA" id="ARBA00023315"/>
    </source>
</evidence>
<dbReference type="CDD" id="cd07989">
    <property type="entry name" value="LPLAT_AGPAT-like"/>
    <property type="match status" value="1"/>
</dbReference>
<organism evidence="5 6">
    <name type="scientific">Longimycelium tulufanense</name>
    <dbReference type="NCBI Taxonomy" id="907463"/>
    <lineage>
        <taxon>Bacteria</taxon>
        <taxon>Bacillati</taxon>
        <taxon>Actinomycetota</taxon>
        <taxon>Actinomycetes</taxon>
        <taxon>Pseudonocardiales</taxon>
        <taxon>Pseudonocardiaceae</taxon>
        <taxon>Longimycelium</taxon>
    </lineage>
</organism>
<reference evidence="5" key="2">
    <citation type="submission" date="2020-09" db="EMBL/GenBank/DDBJ databases">
        <authorList>
            <person name="Sun Q."/>
            <person name="Zhou Y."/>
        </authorList>
    </citation>
    <scope>NUCLEOTIDE SEQUENCE</scope>
    <source>
        <strain evidence="5">CGMCC 4.5737</strain>
    </source>
</reference>
<dbReference type="GO" id="GO:0005886">
    <property type="term" value="C:plasma membrane"/>
    <property type="evidence" value="ECO:0007669"/>
    <property type="project" value="TreeGrafter"/>
</dbReference>
<dbReference type="SUPFAM" id="SSF69593">
    <property type="entry name" value="Glycerol-3-phosphate (1)-acyltransferase"/>
    <property type="match status" value="1"/>
</dbReference>
<sequence length="249" mass="27312">MKHVLLGPLLRLACRPRIEGLEHIPRTGGAILASNHVAVADSFFLPLMVSRRVTFLAKREYFTGRGLKGRLSRFFFAGVGQVPIDRTSGAAAQAALDTGIRLLREGRLLGIYPEGTRSPDGRLYKGKTGVARMALEAGVPVIPVAMFGTDEVNPIGSKMWRPRPVRVVVGEPLDFSRYEGLAGDRFVERSITDEIMYTLMELTGREYVDVYAAKVKDDLAAQGRVPPGWRRSAATPATEHDRVPRAKAG</sequence>
<evidence type="ECO:0000256" key="3">
    <source>
        <dbReference type="SAM" id="MobiDB-lite"/>
    </source>
</evidence>
<feature type="compositionally biased region" description="Basic and acidic residues" evidence="3">
    <location>
        <begin position="238"/>
        <end position="249"/>
    </location>
</feature>
<feature type="domain" description="Phospholipid/glycerol acyltransferase" evidence="4">
    <location>
        <begin position="30"/>
        <end position="149"/>
    </location>
</feature>
<dbReference type="GO" id="GO:0006654">
    <property type="term" value="P:phosphatidic acid biosynthetic process"/>
    <property type="evidence" value="ECO:0007669"/>
    <property type="project" value="TreeGrafter"/>
</dbReference>
<dbReference type="Pfam" id="PF01553">
    <property type="entry name" value="Acyltransferase"/>
    <property type="match status" value="1"/>
</dbReference>
<keyword evidence="6" id="KW-1185">Reference proteome</keyword>
<feature type="region of interest" description="Disordered" evidence="3">
    <location>
        <begin position="224"/>
        <end position="249"/>
    </location>
</feature>
<reference evidence="5" key="1">
    <citation type="journal article" date="2014" name="Int. J. Syst. Evol. Microbiol.">
        <title>Complete genome sequence of Corynebacterium casei LMG S-19264T (=DSM 44701T), isolated from a smear-ripened cheese.</title>
        <authorList>
            <consortium name="US DOE Joint Genome Institute (JGI-PGF)"/>
            <person name="Walter F."/>
            <person name="Albersmeier A."/>
            <person name="Kalinowski J."/>
            <person name="Ruckert C."/>
        </authorList>
    </citation>
    <scope>NUCLEOTIDE SEQUENCE</scope>
    <source>
        <strain evidence="5">CGMCC 4.5737</strain>
    </source>
</reference>
<keyword evidence="2 5" id="KW-0012">Acyltransferase</keyword>
<comment type="caution">
    <text evidence="5">The sequence shown here is derived from an EMBL/GenBank/DDBJ whole genome shotgun (WGS) entry which is preliminary data.</text>
</comment>
<dbReference type="Proteomes" id="UP000637578">
    <property type="component" value="Unassembled WGS sequence"/>
</dbReference>
<keyword evidence="1" id="KW-0808">Transferase</keyword>
<protein>
    <submittedName>
        <fullName evidence="5">1-acyl-sn-glycerol-3-phosphate acyltransferase</fullName>
    </submittedName>
</protein>
<evidence type="ECO:0000313" key="6">
    <source>
        <dbReference type="Proteomes" id="UP000637578"/>
    </source>
</evidence>
<dbReference type="GO" id="GO:0003841">
    <property type="term" value="F:1-acylglycerol-3-phosphate O-acyltransferase activity"/>
    <property type="evidence" value="ECO:0007669"/>
    <property type="project" value="TreeGrafter"/>
</dbReference>
<dbReference type="PANTHER" id="PTHR10434">
    <property type="entry name" value="1-ACYL-SN-GLYCEROL-3-PHOSPHATE ACYLTRANSFERASE"/>
    <property type="match status" value="1"/>
</dbReference>
<proteinExistence type="predicted"/>
<dbReference type="PANTHER" id="PTHR10434:SF11">
    <property type="entry name" value="1-ACYL-SN-GLYCEROL-3-PHOSPHATE ACYLTRANSFERASE"/>
    <property type="match status" value="1"/>
</dbReference>
<evidence type="ECO:0000313" key="5">
    <source>
        <dbReference type="EMBL" id="GGM61490.1"/>
    </source>
</evidence>
<gene>
    <name evidence="5" type="primary">plsC</name>
    <name evidence="5" type="ORF">GCM10012275_35630</name>
</gene>
<accession>A0A8J3FVX2</accession>
<dbReference type="EMBL" id="BMMK01000016">
    <property type="protein sequence ID" value="GGM61490.1"/>
    <property type="molecule type" value="Genomic_DNA"/>
</dbReference>